<dbReference type="GO" id="GO:0003700">
    <property type="term" value="F:DNA-binding transcription factor activity"/>
    <property type="evidence" value="ECO:0007669"/>
    <property type="project" value="UniProtKB-UniRule"/>
</dbReference>
<evidence type="ECO:0000313" key="11">
    <source>
        <dbReference type="Proteomes" id="UP000231279"/>
    </source>
</evidence>
<protein>
    <recommendedName>
        <fullName evidence="8">Nuclear transcription factor Y subunit</fullName>
    </recommendedName>
</protein>
<evidence type="ECO:0000256" key="9">
    <source>
        <dbReference type="SAM" id="MobiDB-lite"/>
    </source>
</evidence>
<dbReference type="AlphaFoldDB" id="A0A2G9HRD3"/>
<evidence type="ECO:0000256" key="5">
    <source>
        <dbReference type="ARBA" id="ARBA00023163"/>
    </source>
</evidence>
<dbReference type="Proteomes" id="UP000231279">
    <property type="component" value="Unassembled WGS sequence"/>
</dbReference>
<dbReference type="GO" id="GO:0016602">
    <property type="term" value="C:CCAAT-binding factor complex"/>
    <property type="evidence" value="ECO:0007669"/>
    <property type="project" value="InterPro"/>
</dbReference>
<keyword evidence="4" id="KW-0010">Activator</keyword>
<comment type="similarity">
    <text evidence="8">Belongs to the NFYA/HAP2 subunit family.</text>
</comment>
<evidence type="ECO:0000256" key="8">
    <source>
        <dbReference type="RuleBase" id="RU367155"/>
    </source>
</evidence>
<dbReference type="PANTHER" id="PTHR12632">
    <property type="entry name" value="TRANSCRIPTION FACTOR NF-Y ALPHA-RELATED"/>
    <property type="match status" value="1"/>
</dbReference>
<feature type="region of interest" description="Disordered" evidence="9">
    <location>
        <begin position="38"/>
        <end position="74"/>
    </location>
</feature>
<dbReference type="PROSITE" id="PS00686">
    <property type="entry name" value="NFYA_HAP2_1"/>
    <property type="match status" value="1"/>
</dbReference>
<evidence type="ECO:0000313" key="10">
    <source>
        <dbReference type="EMBL" id="PIN19850.1"/>
    </source>
</evidence>
<organism evidence="10 11">
    <name type="scientific">Handroanthus impetiginosus</name>
    <dbReference type="NCBI Taxonomy" id="429701"/>
    <lineage>
        <taxon>Eukaryota</taxon>
        <taxon>Viridiplantae</taxon>
        <taxon>Streptophyta</taxon>
        <taxon>Embryophyta</taxon>
        <taxon>Tracheophyta</taxon>
        <taxon>Spermatophyta</taxon>
        <taxon>Magnoliopsida</taxon>
        <taxon>eudicotyledons</taxon>
        <taxon>Gunneridae</taxon>
        <taxon>Pentapetalae</taxon>
        <taxon>asterids</taxon>
        <taxon>lamiids</taxon>
        <taxon>Lamiales</taxon>
        <taxon>Bignoniaceae</taxon>
        <taxon>Crescentiina</taxon>
        <taxon>Tabebuia alliance</taxon>
        <taxon>Handroanthus</taxon>
    </lineage>
</organism>
<sequence>MDNLNEQHFLQTISKNLSFELDYSAKRGQEVKHINFQLQDQHSSSTESTAMGKTSSQDQCASSDSGHDESFGKNGQDPRAALFLCNPELSINASQAEISQPIVSCCLEKIPMQFPYAYSDPYITGLYAAYGPHNMIQPQLMAATAGRVPLPVDLPEDGPIYVNAKQYHGILRRRQSRAKLEAQNKLVKARKPYLHESRHQHALKRVRGSGGRFLSTKKSQQFDSLPETSSQGTISDSYLHNQKMLISNEHQIEANTEGTRVSTAEVVLQQQPDGRLSSLPSHMGISIQSSSGLVLNGNRHYASIVR</sequence>
<dbReference type="PRINTS" id="PR00616">
    <property type="entry name" value="CCAATSUBUNTB"/>
</dbReference>
<keyword evidence="2 8" id="KW-0805">Transcription regulation</keyword>
<keyword evidence="11" id="KW-1185">Reference proteome</keyword>
<dbReference type="SMART" id="SM00521">
    <property type="entry name" value="CBF"/>
    <property type="match status" value="1"/>
</dbReference>
<accession>A0A2G9HRD3</accession>
<dbReference type="PROSITE" id="PS51152">
    <property type="entry name" value="NFYA_HAP2_2"/>
    <property type="match status" value="1"/>
</dbReference>
<evidence type="ECO:0000256" key="1">
    <source>
        <dbReference type="ARBA" id="ARBA00004123"/>
    </source>
</evidence>
<reference evidence="11" key="1">
    <citation type="journal article" date="2018" name="Gigascience">
        <title>Genome assembly of the Pink Ipe (Handroanthus impetiginosus, Bignoniaceae), a highly valued, ecologically keystone Neotropical timber forest tree.</title>
        <authorList>
            <person name="Silva-Junior O.B."/>
            <person name="Grattapaglia D."/>
            <person name="Novaes E."/>
            <person name="Collevatti R.G."/>
        </authorList>
    </citation>
    <scope>NUCLEOTIDE SEQUENCE [LARGE SCALE GENOMIC DNA]</scope>
    <source>
        <strain evidence="11">cv. UFG-1</strain>
    </source>
</reference>
<dbReference type="InterPro" id="IPR018362">
    <property type="entry name" value="CCAAT-binding_factor_CS"/>
</dbReference>
<dbReference type="InterPro" id="IPR001289">
    <property type="entry name" value="NFYA"/>
</dbReference>
<keyword evidence="6 8" id="KW-0539">Nucleus</keyword>
<gene>
    <name evidence="10" type="ORF">CDL12_07473</name>
</gene>
<evidence type="ECO:0000256" key="7">
    <source>
        <dbReference type="ARBA" id="ARBA00025911"/>
    </source>
</evidence>
<evidence type="ECO:0000256" key="4">
    <source>
        <dbReference type="ARBA" id="ARBA00023159"/>
    </source>
</evidence>
<keyword evidence="3 8" id="KW-0238">DNA-binding</keyword>
<dbReference type="Pfam" id="PF02045">
    <property type="entry name" value="CBFB_NFYA"/>
    <property type="match status" value="1"/>
</dbReference>
<comment type="subunit">
    <text evidence="7">Heterotrimeric transcription factor composed of three components, NF-YA, NF-YB and NF-YC. NF-YB and NF-YC must interact and dimerize for NF-YA association and DNA binding.</text>
</comment>
<dbReference type="OrthoDB" id="1097733at2759"/>
<name>A0A2G9HRD3_9LAMI</name>
<feature type="compositionally biased region" description="Polar residues" evidence="9">
    <location>
        <begin position="38"/>
        <end position="64"/>
    </location>
</feature>
<comment type="caution">
    <text evidence="10">The sequence shown here is derived from an EMBL/GenBank/DDBJ whole genome shotgun (WGS) entry which is preliminary data.</text>
</comment>
<comment type="function">
    <text evidence="8">Component of the sequence-specific heterotrimeric transcription factor (NF-Y) which specifically recognizes a 5'-CCAAT-3' box motif found in the promoters of its target genes.</text>
</comment>
<comment type="subcellular location">
    <subcellularLocation>
        <location evidence="1 8">Nucleus</location>
    </subcellularLocation>
</comment>
<evidence type="ECO:0000256" key="3">
    <source>
        <dbReference type="ARBA" id="ARBA00023125"/>
    </source>
</evidence>
<dbReference type="Gene3D" id="6.10.250.2430">
    <property type="match status" value="1"/>
</dbReference>
<dbReference type="GO" id="GO:0003677">
    <property type="term" value="F:DNA binding"/>
    <property type="evidence" value="ECO:0007669"/>
    <property type="project" value="UniProtKB-KW"/>
</dbReference>
<dbReference type="EMBL" id="NKXS01001212">
    <property type="protein sequence ID" value="PIN19850.1"/>
    <property type="molecule type" value="Genomic_DNA"/>
</dbReference>
<evidence type="ECO:0000256" key="6">
    <source>
        <dbReference type="ARBA" id="ARBA00023242"/>
    </source>
</evidence>
<evidence type="ECO:0000256" key="2">
    <source>
        <dbReference type="ARBA" id="ARBA00023015"/>
    </source>
</evidence>
<proteinExistence type="inferred from homology"/>
<dbReference type="STRING" id="429701.A0A2G9HRD3"/>
<keyword evidence="5 8" id="KW-0804">Transcription</keyword>